<dbReference type="Proteomes" id="UP000287866">
    <property type="component" value="Unassembled WGS sequence"/>
</dbReference>
<dbReference type="Gene3D" id="1.20.1250.20">
    <property type="entry name" value="MFS general substrate transporter like domains"/>
    <property type="match status" value="2"/>
</dbReference>
<feature type="transmembrane region" description="Helical" evidence="7">
    <location>
        <begin position="175"/>
        <end position="193"/>
    </location>
</feature>
<feature type="transmembrane region" description="Helical" evidence="7">
    <location>
        <begin position="105"/>
        <end position="125"/>
    </location>
</feature>
<keyword evidence="5 7" id="KW-1133">Transmembrane helix</keyword>
<dbReference type="SUPFAM" id="SSF103473">
    <property type="entry name" value="MFS general substrate transporter"/>
    <property type="match status" value="1"/>
</dbReference>
<feature type="transmembrane region" description="Helical" evidence="7">
    <location>
        <begin position="255"/>
        <end position="276"/>
    </location>
</feature>
<evidence type="ECO:0000256" key="7">
    <source>
        <dbReference type="SAM" id="Phobius"/>
    </source>
</evidence>
<feature type="transmembrane region" description="Helical" evidence="7">
    <location>
        <begin position="347"/>
        <end position="371"/>
    </location>
</feature>
<keyword evidence="3" id="KW-1003">Cell membrane</keyword>
<evidence type="ECO:0000313" key="9">
    <source>
        <dbReference type="EMBL" id="NHA69041.1"/>
    </source>
</evidence>
<dbReference type="EMBL" id="SAYU02000045">
    <property type="protein sequence ID" value="NHA69041.1"/>
    <property type="molecule type" value="Genomic_DNA"/>
</dbReference>
<evidence type="ECO:0000256" key="1">
    <source>
        <dbReference type="ARBA" id="ARBA00004651"/>
    </source>
</evidence>
<evidence type="ECO:0000256" key="5">
    <source>
        <dbReference type="ARBA" id="ARBA00022989"/>
    </source>
</evidence>
<reference evidence="9" key="1">
    <citation type="submission" date="2020-03" db="EMBL/GenBank/DDBJ databases">
        <title>Phycicoccus flavus sp. nov., a novel endophytic actinobacterium isolated from branch of Kandelia candel.</title>
        <authorList>
            <person name="Tuo L."/>
        </authorList>
    </citation>
    <scope>NUCLEOTIDE SEQUENCE</scope>
    <source>
        <strain evidence="9">CMS6Z-2</strain>
    </source>
</reference>
<name>A0A8T6R9Y9_9MICO</name>
<evidence type="ECO:0000256" key="6">
    <source>
        <dbReference type="ARBA" id="ARBA00023136"/>
    </source>
</evidence>
<dbReference type="GO" id="GO:0005886">
    <property type="term" value="C:plasma membrane"/>
    <property type="evidence" value="ECO:0007669"/>
    <property type="project" value="UniProtKB-SubCell"/>
</dbReference>
<proteinExistence type="predicted"/>
<evidence type="ECO:0000256" key="2">
    <source>
        <dbReference type="ARBA" id="ARBA00022448"/>
    </source>
</evidence>
<evidence type="ECO:0000259" key="8">
    <source>
        <dbReference type="PROSITE" id="PS50850"/>
    </source>
</evidence>
<keyword evidence="6 7" id="KW-0472">Membrane</keyword>
<keyword evidence="10" id="KW-1185">Reference proteome</keyword>
<dbReference type="InterPro" id="IPR036259">
    <property type="entry name" value="MFS_trans_sf"/>
</dbReference>
<feature type="transmembrane region" description="Helical" evidence="7">
    <location>
        <begin position="12"/>
        <end position="32"/>
    </location>
</feature>
<dbReference type="InterPro" id="IPR011701">
    <property type="entry name" value="MFS"/>
</dbReference>
<feature type="domain" description="Major facilitator superfamily (MFS) profile" evidence="8">
    <location>
        <begin position="13"/>
        <end position="400"/>
    </location>
</feature>
<feature type="transmembrane region" description="Helical" evidence="7">
    <location>
        <begin position="378"/>
        <end position="398"/>
    </location>
</feature>
<dbReference type="GO" id="GO:0022857">
    <property type="term" value="F:transmembrane transporter activity"/>
    <property type="evidence" value="ECO:0007669"/>
    <property type="project" value="InterPro"/>
</dbReference>
<feature type="transmembrane region" description="Helical" evidence="7">
    <location>
        <begin position="145"/>
        <end position="169"/>
    </location>
</feature>
<keyword evidence="2" id="KW-0813">Transport</keyword>
<keyword evidence="4 7" id="KW-0812">Transmembrane</keyword>
<gene>
    <name evidence="9" type="ORF">EPD83_013405</name>
</gene>
<protein>
    <submittedName>
        <fullName evidence="9">MFS transporter</fullName>
    </submittedName>
</protein>
<feature type="transmembrane region" description="Helical" evidence="7">
    <location>
        <begin position="44"/>
        <end position="64"/>
    </location>
</feature>
<dbReference type="PANTHER" id="PTHR23517">
    <property type="entry name" value="RESISTANCE PROTEIN MDTM, PUTATIVE-RELATED-RELATED"/>
    <property type="match status" value="1"/>
</dbReference>
<evidence type="ECO:0000256" key="4">
    <source>
        <dbReference type="ARBA" id="ARBA00022692"/>
    </source>
</evidence>
<dbReference type="InterPro" id="IPR020846">
    <property type="entry name" value="MFS_dom"/>
</dbReference>
<organism evidence="9 10">
    <name type="scientific">Phycicoccus flavus</name>
    <dbReference type="NCBI Taxonomy" id="2502783"/>
    <lineage>
        <taxon>Bacteria</taxon>
        <taxon>Bacillati</taxon>
        <taxon>Actinomycetota</taxon>
        <taxon>Actinomycetes</taxon>
        <taxon>Micrococcales</taxon>
        <taxon>Intrasporangiaceae</taxon>
        <taxon>Phycicoccus</taxon>
    </lineage>
</organism>
<comment type="caution">
    <text evidence="9">The sequence shown here is derived from an EMBL/GenBank/DDBJ whole genome shotgun (WGS) entry which is preliminary data.</text>
</comment>
<evidence type="ECO:0000313" key="10">
    <source>
        <dbReference type="Proteomes" id="UP000287866"/>
    </source>
</evidence>
<comment type="subcellular location">
    <subcellularLocation>
        <location evidence="1">Cell membrane</location>
        <topology evidence="1">Multi-pass membrane protein</topology>
    </subcellularLocation>
</comment>
<dbReference type="AlphaFoldDB" id="A0A8T6R9Y9"/>
<sequence>MSPTQTRPWTQTPVQVLIAVTFVSSATVWAAVPYLPIFLSEEVGYFPVELIGVAVAASALGLFVGQYPMARLARRVSIRSFIVAGFVVEGVSMLGVVAVSKGGGAAGVAAIVGLRFVAGIARAGIAQSVRAAIRKVSASEQRAEVFGLVGSADIAGITLGTFLAGLVAFGSVRSVFVAGALACAVCIPLALALPRQAPAEMTEPDGDAEANHTTLFSVRVPLTVLLLFTAATTVLIGAYNSAWGPYLRDRGAGEGAVGMLFALFTIPFIAFAPLFGRWARTPQRRMTAVVVGTALAVVAAISYPFLAWLPVVVVVELLAASGSAAAEPSLDALVSDLAQDEDAQSKIFGIAGTASSAVSAGSAVVAGLLMTGGVGRPFLVMGCVAALALALGSCLLGLSSRSTVAGGEEAPAEPASHDDPRRELDVARLGALAGEDPTSPALREEAP</sequence>
<accession>A0A8T6R9Y9</accession>
<evidence type="ECO:0000256" key="3">
    <source>
        <dbReference type="ARBA" id="ARBA00022475"/>
    </source>
</evidence>
<dbReference type="Pfam" id="PF07690">
    <property type="entry name" value="MFS_1"/>
    <property type="match status" value="1"/>
</dbReference>
<dbReference type="PROSITE" id="PS50850">
    <property type="entry name" value="MFS"/>
    <property type="match status" value="1"/>
</dbReference>
<dbReference type="RefSeq" id="WP_164896117.1">
    <property type="nucleotide sequence ID" value="NZ_SAYU02000045.1"/>
</dbReference>
<feature type="transmembrane region" description="Helical" evidence="7">
    <location>
        <begin position="222"/>
        <end position="243"/>
    </location>
</feature>
<feature type="transmembrane region" description="Helical" evidence="7">
    <location>
        <begin position="288"/>
        <end position="309"/>
    </location>
</feature>
<feature type="transmembrane region" description="Helical" evidence="7">
    <location>
        <begin position="76"/>
        <end position="99"/>
    </location>
</feature>
<dbReference type="InterPro" id="IPR050171">
    <property type="entry name" value="MFS_Transporters"/>
</dbReference>